<comment type="caution">
    <text evidence="3">The sequence shown here is derived from an EMBL/GenBank/DDBJ whole genome shotgun (WGS) entry which is preliminary data.</text>
</comment>
<gene>
    <name evidence="3" type="ORF">ACFSR9_01840</name>
</gene>
<dbReference type="Proteomes" id="UP001597475">
    <property type="component" value="Unassembled WGS sequence"/>
</dbReference>
<protein>
    <submittedName>
        <fullName evidence="3">Uncharacterized protein</fullName>
    </submittedName>
</protein>
<keyword evidence="2" id="KW-0472">Membrane</keyword>
<accession>A0ABW5P1S3</accession>
<sequence>MAPSVPRVKTVARTAGRAAARVAPLLRGPEPADPRPAWTEAGPGHDDWALAPAPANRPALNLQHAAERGRNLTRRALGLGVLLLLTLLGAGVVSVVMVLLGVGLAAGSDVAGGLMVFTLLLALSGAWLAARRAGELLRPQSQSQSQSQSRLAPPVPAPPEPDAEAALLQTLRAHEHHLPPQARAAFHATVIATRDALRATAADVQMNRDAFDARQAAREDLPELMDAYRAVPRDPRNDAQLLEQLRLIHTRMAHITQAHAVRTGDKLAAHGHYLRDKYTGK</sequence>
<name>A0ABW5P1S3_9DEIO</name>
<keyword evidence="4" id="KW-1185">Reference proteome</keyword>
<dbReference type="RefSeq" id="WP_386842493.1">
    <property type="nucleotide sequence ID" value="NZ_JBHUMK010000010.1"/>
</dbReference>
<evidence type="ECO:0000256" key="1">
    <source>
        <dbReference type="SAM" id="MobiDB-lite"/>
    </source>
</evidence>
<feature type="transmembrane region" description="Helical" evidence="2">
    <location>
        <begin position="77"/>
        <end position="104"/>
    </location>
</feature>
<keyword evidence="2" id="KW-1133">Transmembrane helix</keyword>
<reference evidence="4" key="1">
    <citation type="journal article" date="2019" name="Int. J. Syst. Evol. Microbiol.">
        <title>The Global Catalogue of Microorganisms (GCM) 10K type strain sequencing project: providing services to taxonomists for standard genome sequencing and annotation.</title>
        <authorList>
            <consortium name="The Broad Institute Genomics Platform"/>
            <consortium name="The Broad Institute Genome Sequencing Center for Infectious Disease"/>
            <person name="Wu L."/>
            <person name="Ma J."/>
        </authorList>
    </citation>
    <scope>NUCLEOTIDE SEQUENCE [LARGE SCALE GENOMIC DNA]</scope>
    <source>
        <strain evidence="4">KCTC 33842</strain>
    </source>
</reference>
<dbReference type="EMBL" id="JBHUMK010000010">
    <property type="protein sequence ID" value="MFD2608182.1"/>
    <property type="molecule type" value="Genomic_DNA"/>
</dbReference>
<feature type="transmembrane region" description="Helical" evidence="2">
    <location>
        <begin position="110"/>
        <end position="130"/>
    </location>
</feature>
<evidence type="ECO:0000256" key="2">
    <source>
        <dbReference type="SAM" id="Phobius"/>
    </source>
</evidence>
<feature type="compositionally biased region" description="Low complexity" evidence="1">
    <location>
        <begin position="140"/>
        <end position="149"/>
    </location>
</feature>
<proteinExistence type="predicted"/>
<evidence type="ECO:0000313" key="4">
    <source>
        <dbReference type="Proteomes" id="UP001597475"/>
    </source>
</evidence>
<feature type="region of interest" description="Disordered" evidence="1">
    <location>
        <begin position="139"/>
        <end position="162"/>
    </location>
</feature>
<organism evidence="3 4">
    <name type="scientific">Deinococcus taklimakanensis</name>
    <dbReference type="NCBI Taxonomy" id="536443"/>
    <lineage>
        <taxon>Bacteria</taxon>
        <taxon>Thermotogati</taxon>
        <taxon>Deinococcota</taxon>
        <taxon>Deinococci</taxon>
        <taxon>Deinococcales</taxon>
        <taxon>Deinococcaceae</taxon>
        <taxon>Deinococcus</taxon>
    </lineage>
</organism>
<keyword evidence="2" id="KW-0812">Transmembrane</keyword>
<feature type="region of interest" description="Disordered" evidence="1">
    <location>
        <begin position="23"/>
        <end position="43"/>
    </location>
</feature>
<evidence type="ECO:0000313" key="3">
    <source>
        <dbReference type="EMBL" id="MFD2608182.1"/>
    </source>
</evidence>